<dbReference type="InParanoid" id="K9FG79"/>
<organism evidence="2 3">
    <name type="scientific">Penicillium digitatum (strain PHI26 / CECT 20796)</name>
    <name type="common">Green mold</name>
    <dbReference type="NCBI Taxonomy" id="1170229"/>
    <lineage>
        <taxon>Eukaryota</taxon>
        <taxon>Fungi</taxon>
        <taxon>Dikarya</taxon>
        <taxon>Ascomycota</taxon>
        <taxon>Pezizomycotina</taxon>
        <taxon>Eurotiomycetes</taxon>
        <taxon>Eurotiomycetidae</taxon>
        <taxon>Eurotiales</taxon>
        <taxon>Aspergillaceae</taxon>
        <taxon>Penicillium</taxon>
    </lineage>
</organism>
<feature type="compositionally biased region" description="Basic and acidic residues" evidence="1">
    <location>
        <begin position="308"/>
        <end position="338"/>
    </location>
</feature>
<keyword evidence="3" id="KW-1185">Reference proteome</keyword>
<reference evidence="3" key="1">
    <citation type="journal article" date="2012" name="BMC Genomics">
        <title>Genome sequence of the necrotrophic fungus Penicillium digitatum, the main postharvest pathogen of citrus.</title>
        <authorList>
            <person name="Marcet-Houben M."/>
            <person name="Ballester A.-R."/>
            <person name="de la Fuente B."/>
            <person name="Harries E."/>
            <person name="Marcos J.F."/>
            <person name="Gonzalez-Candelas L."/>
            <person name="Gabaldon T."/>
        </authorList>
    </citation>
    <scope>NUCLEOTIDE SEQUENCE [LARGE SCALE GENOMIC DNA]</scope>
    <source>
        <strain evidence="3">PHI26 / CECT 20796</strain>
    </source>
</reference>
<evidence type="ECO:0000313" key="2">
    <source>
        <dbReference type="EMBL" id="EKV07177.1"/>
    </source>
</evidence>
<feature type="region of interest" description="Disordered" evidence="1">
    <location>
        <begin position="223"/>
        <end position="245"/>
    </location>
</feature>
<dbReference type="OrthoDB" id="4315400at2759"/>
<sequence length="355" mass="40062">MLVSTQAVTTVSHGGACFEILNPRKSLDLARIVSYIEDVDNCSMVSMDNQRDSTFSLDQGLDPVSLSQFADAPVPSFYSTNSLYTSLPANSSTPMGQPTDERSLLDFPVNEHSFNYWSQPVQRTENNDIRTDFYNERAASPSPHIAFIMEKSKSPTLGFSCRPSTPSTQLFYPESEIGEPGSPVYANGDWAQVDERDRGILFDPREDELTPDHHYHDNIYLQEHEEPPTPRETPLETPSGSPMHSPMYSNFDSAYPYPRSFSTSKLPNYPGPFDPYTFDPVYFDPHVQSVLAAANAETMGLRGSPARAPDELQRQRVRSDETSPRFEFQRRKSDERKAGVQKKGLRKFFSWKSGN</sequence>
<dbReference type="OMA" id="HGGACFE"/>
<dbReference type="HOGENOM" id="CLU_780980_0_0_1"/>
<feature type="region of interest" description="Disordered" evidence="1">
    <location>
        <begin position="301"/>
        <end position="341"/>
    </location>
</feature>
<name>K9FG79_PEND2</name>
<dbReference type="Proteomes" id="UP000009882">
    <property type="component" value="Unassembled WGS sequence"/>
</dbReference>
<protein>
    <submittedName>
        <fullName evidence="2">Uncharacterized protein</fullName>
    </submittedName>
</protein>
<evidence type="ECO:0000313" key="3">
    <source>
        <dbReference type="Proteomes" id="UP000009882"/>
    </source>
</evidence>
<accession>K9FG79</accession>
<proteinExistence type="predicted"/>
<dbReference type="EMBL" id="AKCT01000266">
    <property type="protein sequence ID" value="EKV07177.1"/>
    <property type="molecule type" value="Genomic_DNA"/>
</dbReference>
<evidence type="ECO:0000256" key="1">
    <source>
        <dbReference type="SAM" id="MobiDB-lite"/>
    </source>
</evidence>
<dbReference type="AlphaFoldDB" id="K9FG79"/>
<gene>
    <name evidence="2" type="ORF">PDIG_74510</name>
</gene>
<comment type="caution">
    <text evidence="2">The sequence shown here is derived from an EMBL/GenBank/DDBJ whole genome shotgun (WGS) entry which is preliminary data.</text>
</comment>